<gene>
    <name evidence="3" type="ORF">GGQ96_000607</name>
</gene>
<dbReference type="RefSeq" id="WP_184111401.1">
    <property type="nucleotide sequence ID" value="NZ_JACHNY010000001.1"/>
</dbReference>
<feature type="region of interest" description="Disordered" evidence="1">
    <location>
        <begin position="62"/>
        <end position="112"/>
    </location>
</feature>
<evidence type="ECO:0000313" key="3">
    <source>
        <dbReference type="EMBL" id="MBB4616501.1"/>
    </source>
</evidence>
<accession>A0A7W7EWW4</accession>
<sequence>MSDRSDSPHLYGTAPEAESKQGKAGHTLAPDQQAPTEHSYAHPVALADGKVVTVEETSGVAFAESDRPVGRAVPQADDRPEKGSAPVAIPAAHPTPNPGPGPGPVADESSSTTRQVVIGAALGVGVGLLANLLRKAAVQAPTALAGRWDKALAAEHRAALAIFDLIEQTDENDVARRTLLLTQLKHAIGKHAFQEENSIYAMMRDLQMTEAADHLNHEHGYVKQYFFDLGEMPRDDPAWLPKLRAFRSMIETHMREEEEDLFPRMREKLTGEQNRHLTRLMHREGLKLA</sequence>
<dbReference type="Proteomes" id="UP000574769">
    <property type="component" value="Unassembled WGS sequence"/>
</dbReference>
<dbReference type="EMBL" id="JACHNY010000001">
    <property type="protein sequence ID" value="MBB4616501.1"/>
    <property type="molecule type" value="Genomic_DNA"/>
</dbReference>
<reference evidence="3 4" key="1">
    <citation type="submission" date="2020-08" db="EMBL/GenBank/DDBJ databases">
        <title>Genomic Encyclopedia of Type Strains, Phase IV (KMG-IV): sequencing the most valuable type-strain genomes for metagenomic binning, comparative biology and taxonomic classification.</title>
        <authorList>
            <person name="Goeker M."/>
        </authorList>
    </citation>
    <scope>NUCLEOTIDE SEQUENCE [LARGE SCALE GENOMIC DNA]</scope>
    <source>
        <strain evidence="3 4">DSM 15867</strain>
    </source>
</reference>
<dbReference type="Gene3D" id="1.20.120.520">
    <property type="entry name" value="nmb1532 protein domain like"/>
    <property type="match status" value="1"/>
</dbReference>
<comment type="caution">
    <text evidence="3">The sequence shown here is derived from an EMBL/GenBank/DDBJ whole genome shotgun (WGS) entry which is preliminary data.</text>
</comment>
<dbReference type="AlphaFoldDB" id="A0A7W7EWW4"/>
<name>A0A7W7EWW4_9SPHN</name>
<feature type="compositionally biased region" description="Pro residues" evidence="1">
    <location>
        <begin position="93"/>
        <end position="103"/>
    </location>
</feature>
<evidence type="ECO:0000313" key="4">
    <source>
        <dbReference type="Proteomes" id="UP000574769"/>
    </source>
</evidence>
<organism evidence="3 4">
    <name type="scientific">Sphingomonas abaci</name>
    <dbReference type="NCBI Taxonomy" id="237611"/>
    <lineage>
        <taxon>Bacteria</taxon>
        <taxon>Pseudomonadati</taxon>
        <taxon>Pseudomonadota</taxon>
        <taxon>Alphaproteobacteria</taxon>
        <taxon>Sphingomonadales</taxon>
        <taxon>Sphingomonadaceae</taxon>
        <taxon>Sphingomonas</taxon>
    </lineage>
</organism>
<evidence type="ECO:0000256" key="1">
    <source>
        <dbReference type="SAM" id="MobiDB-lite"/>
    </source>
</evidence>
<keyword evidence="4" id="KW-1185">Reference proteome</keyword>
<dbReference type="PANTHER" id="PTHR35585:SF1">
    <property type="entry name" value="HHE DOMAIN PROTEIN (AFU_ORTHOLOGUE AFUA_4G00730)"/>
    <property type="match status" value="1"/>
</dbReference>
<protein>
    <submittedName>
        <fullName evidence="3">Hemerythrin superfamily protein</fullName>
    </submittedName>
</protein>
<feature type="domain" description="Hemerythrin-like" evidence="2">
    <location>
        <begin position="151"/>
        <end position="264"/>
    </location>
</feature>
<dbReference type="PANTHER" id="PTHR35585">
    <property type="entry name" value="HHE DOMAIN PROTEIN (AFU_ORTHOLOGUE AFUA_4G00730)"/>
    <property type="match status" value="1"/>
</dbReference>
<feature type="region of interest" description="Disordered" evidence="1">
    <location>
        <begin position="1"/>
        <end position="39"/>
    </location>
</feature>
<proteinExistence type="predicted"/>
<dbReference type="Pfam" id="PF01814">
    <property type="entry name" value="Hemerythrin"/>
    <property type="match status" value="1"/>
</dbReference>
<evidence type="ECO:0000259" key="2">
    <source>
        <dbReference type="Pfam" id="PF01814"/>
    </source>
</evidence>
<dbReference type="InterPro" id="IPR012312">
    <property type="entry name" value="Hemerythrin-like"/>
</dbReference>